<dbReference type="RefSeq" id="WP_166882321.1">
    <property type="nucleotide sequence ID" value="NZ_WHJH01000082.1"/>
</dbReference>
<evidence type="ECO:0000313" key="2">
    <source>
        <dbReference type="EMBL" id="NHZ93636.1"/>
    </source>
</evidence>
<comment type="caution">
    <text evidence="2">The sequence shown here is derived from an EMBL/GenBank/DDBJ whole genome shotgun (WGS) entry which is preliminary data.</text>
</comment>
<dbReference type="Pfam" id="PF14090">
    <property type="entry name" value="HTH_39"/>
    <property type="match status" value="1"/>
</dbReference>
<organism evidence="2 3">
    <name type="scientific">Massilia mucilaginosa</name>
    <dbReference type="NCBI Taxonomy" id="2609282"/>
    <lineage>
        <taxon>Bacteria</taxon>
        <taxon>Pseudomonadati</taxon>
        <taxon>Pseudomonadota</taxon>
        <taxon>Betaproteobacteria</taxon>
        <taxon>Burkholderiales</taxon>
        <taxon>Oxalobacteraceae</taxon>
        <taxon>Telluria group</taxon>
        <taxon>Massilia</taxon>
    </lineage>
</organism>
<protein>
    <recommendedName>
        <fullName evidence="1">Winged helix-turn-helix domain-containing protein</fullName>
    </recommendedName>
</protein>
<proteinExistence type="predicted"/>
<feature type="domain" description="Winged helix-turn-helix" evidence="1">
    <location>
        <begin position="52"/>
        <end position="116"/>
    </location>
</feature>
<dbReference type="InterPro" id="IPR055245">
    <property type="entry name" value="HTH_proteobacteria"/>
</dbReference>
<dbReference type="Proteomes" id="UP000609726">
    <property type="component" value="Unassembled WGS sequence"/>
</dbReference>
<evidence type="ECO:0000259" key="1">
    <source>
        <dbReference type="Pfam" id="PF14090"/>
    </source>
</evidence>
<gene>
    <name evidence="2" type="ORF">F2P45_32250</name>
</gene>
<dbReference type="EMBL" id="WHJH01000082">
    <property type="protein sequence ID" value="NHZ93636.1"/>
    <property type="molecule type" value="Genomic_DNA"/>
</dbReference>
<reference evidence="2 3" key="1">
    <citation type="submission" date="2019-10" db="EMBL/GenBank/DDBJ databases">
        <title>Taxonomy of Antarctic Massilia spp.: description of Massilia rubra sp. nov., Massilia aquatica sp. nov., Massilia mucilaginosa sp. nov., Massilia frigida sp. nov. isolated from streams, lakes and regoliths.</title>
        <authorList>
            <person name="Holochova P."/>
            <person name="Sedlacek I."/>
            <person name="Kralova S."/>
            <person name="Maslanova I."/>
            <person name="Busse H.-J."/>
            <person name="Stankova E."/>
            <person name="Vrbovska V."/>
            <person name="Kovarovic V."/>
            <person name="Bartak M."/>
            <person name="Svec P."/>
            <person name="Pantucek R."/>
        </authorList>
    </citation>
    <scope>NUCLEOTIDE SEQUENCE [LARGE SCALE GENOMIC DNA]</scope>
    <source>
        <strain evidence="2 3">CCM 8733</strain>
    </source>
</reference>
<name>A0ABX0P2U3_9BURK</name>
<keyword evidence="3" id="KW-1185">Reference proteome</keyword>
<sequence length="125" mass="13508">MPKSQKQHGPAEGAALVDLAGGHEATYQNEQAESNTDAAVLASRSTATAVQLAKVMVLLRQGPKTTMELRDHSILMPAARIFQLKREHGHTITTELLPLFDNQGVRHSKCARYHLIAEAVSGVAT</sequence>
<accession>A0ABX0P2U3</accession>
<evidence type="ECO:0000313" key="3">
    <source>
        <dbReference type="Proteomes" id="UP000609726"/>
    </source>
</evidence>